<accession>A0A7D5LE32</accession>
<dbReference type="NCBIfam" id="NF041799">
    <property type="entry name" value="Hsp14"/>
    <property type="match status" value="1"/>
</dbReference>
<name>A0A7D5LE32_9EURY</name>
<sequence>MTRMTPFDDVNRMFDRMSRQFDETWGGFDAMARGDGPDVDLAEYHDELVVVADLPGFDRDDIDLTVRGDVLTISADRSADSTEQDQEGEEGAWVRRERRSESVRRRIRLPDEVREDEASATYTNGVLTVTLPKVHADDEGEDHHIDVN</sequence>
<dbReference type="PANTHER" id="PTHR11527">
    <property type="entry name" value="HEAT-SHOCK PROTEIN 20 FAMILY MEMBER"/>
    <property type="match status" value="1"/>
</dbReference>
<dbReference type="SUPFAM" id="SSF49764">
    <property type="entry name" value="HSP20-like chaperones"/>
    <property type="match status" value="1"/>
</dbReference>
<dbReference type="InterPro" id="IPR008978">
    <property type="entry name" value="HSP20-like_chaperone"/>
</dbReference>
<dbReference type="InterPro" id="IPR031107">
    <property type="entry name" value="Small_HSP"/>
</dbReference>
<dbReference type="Gene3D" id="2.60.40.790">
    <property type="match status" value="1"/>
</dbReference>
<dbReference type="CDD" id="cd06464">
    <property type="entry name" value="ACD_sHsps-like"/>
    <property type="match status" value="1"/>
</dbReference>
<evidence type="ECO:0000256" key="1">
    <source>
        <dbReference type="PROSITE-ProRule" id="PRU00285"/>
    </source>
</evidence>
<dbReference type="Proteomes" id="UP000509626">
    <property type="component" value="Chromosome"/>
</dbReference>
<dbReference type="KEGG" id="halu:HUG12_19530"/>
<reference evidence="5 6" key="1">
    <citation type="submission" date="2020-06" db="EMBL/GenBank/DDBJ databases">
        <title>NJ-3-1, isolated from saline soil.</title>
        <authorList>
            <person name="Cui H.L."/>
            <person name="Shi X."/>
        </authorList>
    </citation>
    <scope>NUCLEOTIDE SEQUENCE [LARGE SCALE GENOMIC DNA]</scope>
    <source>
        <strain evidence="5 6">NJ-3-1</strain>
    </source>
</reference>
<dbReference type="EMBL" id="CP058579">
    <property type="protein sequence ID" value="QLG63795.1"/>
    <property type="molecule type" value="Genomic_DNA"/>
</dbReference>
<evidence type="ECO:0000313" key="6">
    <source>
        <dbReference type="Proteomes" id="UP000509626"/>
    </source>
</evidence>
<proteinExistence type="inferred from homology"/>
<keyword evidence="6" id="KW-1185">Reference proteome</keyword>
<evidence type="ECO:0000256" key="3">
    <source>
        <dbReference type="SAM" id="MobiDB-lite"/>
    </source>
</evidence>
<dbReference type="Pfam" id="PF00011">
    <property type="entry name" value="HSP20"/>
    <property type="match status" value="1"/>
</dbReference>
<dbReference type="InterPro" id="IPR002068">
    <property type="entry name" value="A-crystallin/Hsp20_dom"/>
</dbReference>
<evidence type="ECO:0000259" key="4">
    <source>
        <dbReference type="PROSITE" id="PS01031"/>
    </source>
</evidence>
<dbReference type="PROSITE" id="PS01031">
    <property type="entry name" value="SHSP"/>
    <property type="match status" value="1"/>
</dbReference>
<evidence type="ECO:0000256" key="2">
    <source>
        <dbReference type="RuleBase" id="RU003616"/>
    </source>
</evidence>
<feature type="region of interest" description="Disordered" evidence="3">
    <location>
        <begin position="75"/>
        <end position="101"/>
    </location>
</feature>
<comment type="similarity">
    <text evidence="1 2">Belongs to the small heat shock protein (HSP20) family.</text>
</comment>
<organism evidence="5 6">
    <name type="scientific">Halorarum salinum</name>
    <dbReference type="NCBI Taxonomy" id="2743089"/>
    <lineage>
        <taxon>Archaea</taxon>
        <taxon>Methanobacteriati</taxon>
        <taxon>Methanobacteriota</taxon>
        <taxon>Stenosarchaea group</taxon>
        <taxon>Halobacteria</taxon>
        <taxon>Halobacteriales</taxon>
        <taxon>Haloferacaceae</taxon>
        <taxon>Halorarum</taxon>
    </lineage>
</organism>
<protein>
    <submittedName>
        <fullName evidence="5">Hsp20/alpha crystallin family protein</fullName>
    </submittedName>
</protein>
<feature type="compositionally biased region" description="Basic and acidic residues" evidence="3">
    <location>
        <begin position="92"/>
        <end position="101"/>
    </location>
</feature>
<dbReference type="OrthoDB" id="198277at2157"/>
<dbReference type="AlphaFoldDB" id="A0A7D5LE32"/>
<evidence type="ECO:0000313" key="5">
    <source>
        <dbReference type="EMBL" id="QLG63795.1"/>
    </source>
</evidence>
<gene>
    <name evidence="5" type="ORF">HUG12_19530</name>
</gene>
<feature type="domain" description="SHSP" evidence="4">
    <location>
        <begin position="30"/>
        <end position="148"/>
    </location>
</feature>